<reference evidence="2" key="1">
    <citation type="submission" date="2016-06" db="EMBL/GenBank/DDBJ databases">
        <title>Parallel loss of symbiosis genes in relatives of nitrogen-fixing non-legume Parasponia.</title>
        <authorList>
            <person name="Van Velzen R."/>
            <person name="Holmer R."/>
            <person name="Bu F."/>
            <person name="Rutten L."/>
            <person name="Van Zeijl A."/>
            <person name="Liu W."/>
            <person name="Santuari L."/>
            <person name="Cao Q."/>
            <person name="Sharma T."/>
            <person name="Shen D."/>
            <person name="Roswanjaya Y."/>
            <person name="Wardhani T."/>
            <person name="Kalhor M.S."/>
            <person name="Jansen J."/>
            <person name="Van den Hoogen J."/>
            <person name="Gungor B."/>
            <person name="Hartog M."/>
            <person name="Hontelez J."/>
            <person name="Verver J."/>
            <person name="Yang W.-C."/>
            <person name="Schijlen E."/>
            <person name="Repin R."/>
            <person name="Schilthuizen M."/>
            <person name="Schranz E."/>
            <person name="Heidstra R."/>
            <person name="Miyata K."/>
            <person name="Fedorova E."/>
            <person name="Kohlen W."/>
            <person name="Bisseling T."/>
            <person name="Smit S."/>
            <person name="Geurts R."/>
        </authorList>
    </citation>
    <scope>NUCLEOTIDE SEQUENCE [LARGE SCALE GENOMIC DNA]</scope>
    <source>
        <strain evidence="2">cv. RG33-2</strain>
    </source>
</reference>
<comment type="caution">
    <text evidence="1">The sequence shown here is derived from an EMBL/GenBank/DDBJ whole genome shotgun (WGS) entry which is preliminary data.</text>
</comment>
<keyword evidence="2" id="KW-1185">Reference proteome</keyword>
<dbReference type="OrthoDB" id="10411266at2759"/>
<sequence length="101" mass="11579">MVLSLLWRSRVSNPFIPYMPIYESYLVRHQMGSKSGRSIQRNQRPNTDRIQLDGALLPWWLGILVLVHSALQADGGMLILHLKLSSYLSSSLWNFAGIKIR</sequence>
<protein>
    <submittedName>
        <fullName evidence="1">Uncharacterized protein</fullName>
    </submittedName>
</protein>
<dbReference type="AlphaFoldDB" id="A0A2P5FSM6"/>
<name>A0A2P5FSM6_TREOI</name>
<evidence type="ECO:0000313" key="1">
    <source>
        <dbReference type="EMBL" id="POO00797.1"/>
    </source>
</evidence>
<evidence type="ECO:0000313" key="2">
    <source>
        <dbReference type="Proteomes" id="UP000237000"/>
    </source>
</evidence>
<dbReference type="Proteomes" id="UP000237000">
    <property type="component" value="Unassembled WGS sequence"/>
</dbReference>
<dbReference type="InParanoid" id="A0A2P5FSM6"/>
<accession>A0A2P5FSM6</accession>
<organism evidence="1 2">
    <name type="scientific">Trema orientale</name>
    <name type="common">Charcoal tree</name>
    <name type="synonym">Celtis orientalis</name>
    <dbReference type="NCBI Taxonomy" id="63057"/>
    <lineage>
        <taxon>Eukaryota</taxon>
        <taxon>Viridiplantae</taxon>
        <taxon>Streptophyta</taxon>
        <taxon>Embryophyta</taxon>
        <taxon>Tracheophyta</taxon>
        <taxon>Spermatophyta</taxon>
        <taxon>Magnoliopsida</taxon>
        <taxon>eudicotyledons</taxon>
        <taxon>Gunneridae</taxon>
        <taxon>Pentapetalae</taxon>
        <taxon>rosids</taxon>
        <taxon>fabids</taxon>
        <taxon>Rosales</taxon>
        <taxon>Cannabaceae</taxon>
        <taxon>Trema</taxon>
    </lineage>
</organism>
<dbReference type="EMBL" id="JXTC01000011">
    <property type="protein sequence ID" value="POO00797.1"/>
    <property type="molecule type" value="Genomic_DNA"/>
</dbReference>
<proteinExistence type="predicted"/>
<gene>
    <name evidence="1" type="ORF">TorRG33x02_034280</name>
</gene>